<dbReference type="OrthoDB" id="10385619at2759"/>
<comment type="caution">
    <text evidence="2">The sequence shown here is derived from an EMBL/GenBank/DDBJ whole genome shotgun (WGS) entry which is preliminary data.</text>
</comment>
<feature type="transmembrane region" description="Helical" evidence="1">
    <location>
        <begin position="133"/>
        <end position="152"/>
    </location>
</feature>
<gene>
    <name evidence="2" type="ORF">TrST_g3962</name>
</gene>
<accession>A0A9W6ZSC9</accession>
<evidence type="ECO:0000313" key="2">
    <source>
        <dbReference type="EMBL" id="GMH57526.1"/>
    </source>
</evidence>
<keyword evidence="1" id="KW-0472">Membrane</keyword>
<proteinExistence type="predicted"/>
<organism evidence="2 3">
    <name type="scientific">Triparma strigata</name>
    <dbReference type="NCBI Taxonomy" id="1606541"/>
    <lineage>
        <taxon>Eukaryota</taxon>
        <taxon>Sar</taxon>
        <taxon>Stramenopiles</taxon>
        <taxon>Ochrophyta</taxon>
        <taxon>Bolidophyceae</taxon>
        <taxon>Parmales</taxon>
        <taxon>Triparmaceae</taxon>
        <taxon>Triparma</taxon>
    </lineage>
</organism>
<sequence length="465" mass="52077">MSNLSSILMNCHVHLVQQQCFTKVAPPSWNFSGALGNLENAYFVARDNHLHHTRTQLAKSRIYKRFEQKFIYIQGSPWRNTIMSSQDGDYWLMPLREDSDENQRSTISSLTWNTYSFSSWSSLPQSASKRRRILVAAFVLFLLLLVIIVLLARRNSIETSVINAPPTLTVGSWNVMCEDDEWSESWGPPVEISLCDANKTECTKLRREREWRVLEEAFDLDVIALQEAEDGFFELQPEDSVWEVAAMSGQCSLLVRKGGEWSVLEAFNLEIPDMTGCDFAPAVALSRGDDTDKIVFSSVHVQASVSDMDSWYEEAAKVISAAGVAHTYPISIIGGDFNHNASSASSLPEGWGISAPHTMLSDGTSQHQDGWMGSFDQIFFRSSSSSDLRLTTKAIVRGFMPKSVEGFEQGGNVVERAQFRSLKENSELWFDETFEFVGGEKIVPDSSPVSDAMSDHLLTISIIYV</sequence>
<dbReference type="SUPFAM" id="SSF56219">
    <property type="entry name" value="DNase I-like"/>
    <property type="match status" value="1"/>
</dbReference>
<evidence type="ECO:0008006" key="4">
    <source>
        <dbReference type="Google" id="ProtNLM"/>
    </source>
</evidence>
<evidence type="ECO:0000313" key="3">
    <source>
        <dbReference type="Proteomes" id="UP001165085"/>
    </source>
</evidence>
<keyword evidence="1" id="KW-1133">Transmembrane helix</keyword>
<dbReference type="AlphaFoldDB" id="A0A9W6ZSC9"/>
<reference evidence="3" key="1">
    <citation type="journal article" date="2023" name="Commun. Biol.">
        <title>Genome analysis of Parmales, the sister group of diatoms, reveals the evolutionary specialization of diatoms from phago-mixotrophs to photoautotrophs.</title>
        <authorList>
            <person name="Ban H."/>
            <person name="Sato S."/>
            <person name="Yoshikawa S."/>
            <person name="Yamada K."/>
            <person name="Nakamura Y."/>
            <person name="Ichinomiya M."/>
            <person name="Sato N."/>
            <person name="Blanc-Mathieu R."/>
            <person name="Endo H."/>
            <person name="Kuwata A."/>
            <person name="Ogata H."/>
        </authorList>
    </citation>
    <scope>NUCLEOTIDE SEQUENCE [LARGE SCALE GENOMIC DNA]</scope>
    <source>
        <strain evidence="3">NIES 3701</strain>
    </source>
</reference>
<evidence type="ECO:0000256" key="1">
    <source>
        <dbReference type="SAM" id="Phobius"/>
    </source>
</evidence>
<dbReference type="Proteomes" id="UP001165085">
    <property type="component" value="Unassembled WGS sequence"/>
</dbReference>
<name>A0A9W6ZSC9_9STRA</name>
<dbReference type="Gene3D" id="3.60.10.10">
    <property type="entry name" value="Endonuclease/exonuclease/phosphatase"/>
    <property type="match status" value="1"/>
</dbReference>
<keyword evidence="3" id="KW-1185">Reference proteome</keyword>
<dbReference type="EMBL" id="BRXY01000047">
    <property type="protein sequence ID" value="GMH57526.1"/>
    <property type="molecule type" value="Genomic_DNA"/>
</dbReference>
<protein>
    <recommendedName>
        <fullName evidence="4">Endonuclease/exonuclease/phosphatase domain-containing protein</fullName>
    </recommendedName>
</protein>
<dbReference type="InterPro" id="IPR036691">
    <property type="entry name" value="Endo/exonu/phosph_ase_sf"/>
</dbReference>
<keyword evidence="1" id="KW-0812">Transmembrane</keyword>